<name>A0ABQ8BES3_BRANA</name>
<dbReference type="EMBL" id="JAGKQM010000011">
    <property type="protein sequence ID" value="KAH0903300.1"/>
    <property type="molecule type" value="Genomic_DNA"/>
</dbReference>
<evidence type="ECO:0000313" key="6">
    <source>
        <dbReference type="EMBL" id="KAH0903300.1"/>
    </source>
</evidence>
<accession>A0ABQ8BES3</accession>
<evidence type="ECO:0000313" key="7">
    <source>
        <dbReference type="Proteomes" id="UP000824890"/>
    </source>
</evidence>
<dbReference type="InterPro" id="IPR031099">
    <property type="entry name" value="BRCA1-associated"/>
</dbReference>
<feature type="non-terminal residue" evidence="6">
    <location>
        <position position="1"/>
    </location>
</feature>
<keyword evidence="2" id="KW-0677">Repeat</keyword>
<proteinExistence type="predicted"/>
<sequence>LLSSSQYHVYVVSHSVEPWQLEDYQPPCHLQMELQNRDIYSVIFYWNTWCCNCVKSFVLLRATICAVACSITVPRGFHQSEETIPHLGTLHKDMFLYQLLSTKGTRNPRVPLQIKRLSDPRKQFYAVQDLPLKRSIISNVTWIKACMKDREYVSEELYEISIDVHGTRQGPFTGRQRALNKEPKLFSGLKFYNRELGLISLFQEVSKQGLVCSKYCIRSKLQPRNQVHKTILLESNHILCNSIGKRVTYFDHSCSTSLAVI</sequence>
<keyword evidence="7" id="KW-1185">Reference proteome</keyword>
<dbReference type="PANTHER" id="PTHR13763">
    <property type="entry name" value="BREAST CANCER TYPE 1 SUSCEPTIBILITY PROTEIN BRCA1"/>
    <property type="match status" value="1"/>
</dbReference>
<comment type="caution">
    <text evidence="6">The sequence shown here is derived from an EMBL/GenBank/DDBJ whole genome shotgun (WGS) entry which is preliminary data.</text>
</comment>
<dbReference type="PANTHER" id="PTHR13763:SF0">
    <property type="entry name" value="BREAST CANCER TYPE 1 SUSCEPTIBILITY PROTEIN"/>
    <property type="match status" value="1"/>
</dbReference>
<comment type="subcellular location">
    <subcellularLocation>
        <location evidence="1">Nucleus</location>
    </subcellularLocation>
</comment>
<organism evidence="6 7">
    <name type="scientific">Brassica napus</name>
    <name type="common">Rape</name>
    <dbReference type="NCBI Taxonomy" id="3708"/>
    <lineage>
        <taxon>Eukaryota</taxon>
        <taxon>Viridiplantae</taxon>
        <taxon>Streptophyta</taxon>
        <taxon>Embryophyta</taxon>
        <taxon>Tracheophyta</taxon>
        <taxon>Spermatophyta</taxon>
        <taxon>Magnoliopsida</taxon>
        <taxon>eudicotyledons</taxon>
        <taxon>Gunneridae</taxon>
        <taxon>Pentapetalae</taxon>
        <taxon>rosids</taxon>
        <taxon>malvids</taxon>
        <taxon>Brassicales</taxon>
        <taxon>Brassicaceae</taxon>
        <taxon>Brassiceae</taxon>
        <taxon>Brassica</taxon>
    </lineage>
</organism>
<dbReference type="Proteomes" id="UP000824890">
    <property type="component" value="Unassembled WGS sequence"/>
</dbReference>
<reference evidence="6 7" key="1">
    <citation type="submission" date="2021-05" db="EMBL/GenBank/DDBJ databases">
        <title>Genome Assembly of Synthetic Allotetraploid Brassica napus Reveals Homoeologous Exchanges between Subgenomes.</title>
        <authorList>
            <person name="Davis J.T."/>
        </authorList>
    </citation>
    <scope>NUCLEOTIDE SEQUENCE [LARGE SCALE GENOMIC DNA]</scope>
    <source>
        <strain evidence="7">cv. Da-Ae</strain>
        <tissue evidence="6">Seedling</tissue>
    </source>
</reference>
<evidence type="ECO:0000256" key="2">
    <source>
        <dbReference type="ARBA" id="ARBA00022737"/>
    </source>
</evidence>
<keyword evidence="5" id="KW-0539">Nucleus</keyword>
<evidence type="ECO:0000256" key="5">
    <source>
        <dbReference type="ARBA" id="ARBA00023242"/>
    </source>
</evidence>
<gene>
    <name evidence="6" type="ORF">HID58_042803</name>
</gene>
<protein>
    <submittedName>
        <fullName evidence="6">Uncharacterized protein</fullName>
    </submittedName>
</protein>
<evidence type="ECO:0000256" key="1">
    <source>
        <dbReference type="ARBA" id="ARBA00004123"/>
    </source>
</evidence>
<keyword evidence="3" id="KW-0227">DNA damage</keyword>
<evidence type="ECO:0000256" key="3">
    <source>
        <dbReference type="ARBA" id="ARBA00022763"/>
    </source>
</evidence>
<keyword evidence="4" id="KW-0234">DNA repair</keyword>
<evidence type="ECO:0000256" key="4">
    <source>
        <dbReference type="ARBA" id="ARBA00023204"/>
    </source>
</evidence>